<evidence type="ECO:0000313" key="2">
    <source>
        <dbReference type="Proteomes" id="UP000054018"/>
    </source>
</evidence>
<gene>
    <name evidence="1" type="ORF">PISMIDRAFT_441409</name>
</gene>
<proteinExistence type="predicted"/>
<dbReference type="Proteomes" id="UP000054018">
    <property type="component" value="Unassembled WGS sequence"/>
</dbReference>
<reference evidence="2" key="2">
    <citation type="submission" date="2015-01" db="EMBL/GenBank/DDBJ databases">
        <title>Evolutionary Origins and Diversification of the Mycorrhizal Mutualists.</title>
        <authorList>
            <consortium name="DOE Joint Genome Institute"/>
            <consortium name="Mycorrhizal Genomics Consortium"/>
            <person name="Kohler A."/>
            <person name="Kuo A."/>
            <person name="Nagy L.G."/>
            <person name="Floudas D."/>
            <person name="Copeland A."/>
            <person name="Barry K.W."/>
            <person name="Cichocki N."/>
            <person name="Veneault-Fourrey C."/>
            <person name="LaButti K."/>
            <person name="Lindquist E.A."/>
            <person name="Lipzen A."/>
            <person name="Lundell T."/>
            <person name="Morin E."/>
            <person name="Murat C."/>
            <person name="Riley R."/>
            <person name="Ohm R."/>
            <person name="Sun H."/>
            <person name="Tunlid A."/>
            <person name="Henrissat B."/>
            <person name="Grigoriev I.V."/>
            <person name="Hibbett D.S."/>
            <person name="Martin F."/>
        </authorList>
    </citation>
    <scope>NUCLEOTIDE SEQUENCE [LARGE SCALE GENOMIC DNA]</scope>
    <source>
        <strain evidence="2">441</strain>
    </source>
</reference>
<dbReference type="AlphaFoldDB" id="A0A0C9ZKB8"/>
<dbReference type="EMBL" id="KN833688">
    <property type="protein sequence ID" value="KIK29786.1"/>
    <property type="molecule type" value="Genomic_DNA"/>
</dbReference>
<protein>
    <submittedName>
        <fullName evidence="1">Uncharacterized protein</fullName>
    </submittedName>
</protein>
<name>A0A0C9ZKB8_9AGAM</name>
<accession>A0A0C9ZKB8</accession>
<evidence type="ECO:0000313" key="1">
    <source>
        <dbReference type="EMBL" id="KIK29786.1"/>
    </source>
</evidence>
<reference evidence="1 2" key="1">
    <citation type="submission" date="2014-04" db="EMBL/GenBank/DDBJ databases">
        <authorList>
            <consortium name="DOE Joint Genome Institute"/>
            <person name="Kuo A."/>
            <person name="Kohler A."/>
            <person name="Costa M.D."/>
            <person name="Nagy L.G."/>
            <person name="Floudas D."/>
            <person name="Copeland A."/>
            <person name="Barry K.W."/>
            <person name="Cichocki N."/>
            <person name="Veneault-Fourrey C."/>
            <person name="LaButti K."/>
            <person name="Lindquist E.A."/>
            <person name="Lipzen A."/>
            <person name="Lundell T."/>
            <person name="Morin E."/>
            <person name="Murat C."/>
            <person name="Sun H."/>
            <person name="Tunlid A."/>
            <person name="Henrissat B."/>
            <person name="Grigoriev I.V."/>
            <person name="Hibbett D.S."/>
            <person name="Martin F."/>
            <person name="Nordberg H.P."/>
            <person name="Cantor M.N."/>
            <person name="Hua S.X."/>
        </authorList>
    </citation>
    <scope>NUCLEOTIDE SEQUENCE [LARGE SCALE GENOMIC DNA]</scope>
    <source>
        <strain evidence="1 2">441</strain>
    </source>
</reference>
<organism evidence="1 2">
    <name type="scientific">Pisolithus microcarpus 441</name>
    <dbReference type="NCBI Taxonomy" id="765257"/>
    <lineage>
        <taxon>Eukaryota</taxon>
        <taxon>Fungi</taxon>
        <taxon>Dikarya</taxon>
        <taxon>Basidiomycota</taxon>
        <taxon>Agaricomycotina</taxon>
        <taxon>Agaricomycetes</taxon>
        <taxon>Agaricomycetidae</taxon>
        <taxon>Boletales</taxon>
        <taxon>Sclerodermatineae</taxon>
        <taxon>Pisolithaceae</taxon>
        <taxon>Pisolithus</taxon>
    </lineage>
</organism>
<keyword evidence="2" id="KW-1185">Reference proteome</keyword>
<dbReference type="HOGENOM" id="CLU_1856090_0_0_1"/>
<sequence>MAVQSILCRIVGGAARRVTMTSVLHHKKCPQSPFKRFGFLPHPICVKPSFLPARTVNMFSVPFYQSSIAGKHARGDLSHQIKKKSLFPFHERTFVTSTTVEFWKRWKGRWVGRARPSKRFFWRLHVLSQSDGRPFPSE</sequence>